<evidence type="ECO:0000313" key="3">
    <source>
        <dbReference type="Proteomes" id="UP001054945"/>
    </source>
</evidence>
<dbReference type="Proteomes" id="UP001054945">
    <property type="component" value="Unassembled WGS sequence"/>
</dbReference>
<feature type="region of interest" description="Disordered" evidence="1">
    <location>
        <begin position="1"/>
        <end position="33"/>
    </location>
</feature>
<proteinExistence type="predicted"/>
<dbReference type="AlphaFoldDB" id="A0AAV4V5H4"/>
<feature type="compositionally biased region" description="Basic and acidic residues" evidence="1">
    <location>
        <begin position="106"/>
        <end position="117"/>
    </location>
</feature>
<feature type="region of interest" description="Disordered" evidence="1">
    <location>
        <begin position="52"/>
        <end position="71"/>
    </location>
</feature>
<accession>A0AAV4V5H4</accession>
<keyword evidence="3" id="KW-1185">Reference proteome</keyword>
<dbReference type="EMBL" id="BPLR01013984">
    <property type="protein sequence ID" value="GIY65381.1"/>
    <property type="molecule type" value="Genomic_DNA"/>
</dbReference>
<gene>
    <name evidence="2" type="ORF">CEXT_777181</name>
</gene>
<organism evidence="2 3">
    <name type="scientific">Caerostris extrusa</name>
    <name type="common">Bark spider</name>
    <name type="synonym">Caerostris bankana</name>
    <dbReference type="NCBI Taxonomy" id="172846"/>
    <lineage>
        <taxon>Eukaryota</taxon>
        <taxon>Metazoa</taxon>
        <taxon>Ecdysozoa</taxon>
        <taxon>Arthropoda</taxon>
        <taxon>Chelicerata</taxon>
        <taxon>Arachnida</taxon>
        <taxon>Araneae</taxon>
        <taxon>Araneomorphae</taxon>
        <taxon>Entelegynae</taxon>
        <taxon>Araneoidea</taxon>
        <taxon>Araneidae</taxon>
        <taxon>Caerostris</taxon>
    </lineage>
</organism>
<comment type="caution">
    <text evidence="2">The sequence shown here is derived from an EMBL/GenBank/DDBJ whole genome shotgun (WGS) entry which is preliminary data.</text>
</comment>
<reference evidence="2 3" key="1">
    <citation type="submission" date="2021-06" db="EMBL/GenBank/DDBJ databases">
        <title>Caerostris extrusa draft genome.</title>
        <authorList>
            <person name="Kono N."/>
            <person name="Arakawa K."/>
        </authorList>
    </citation>
    <scope>NUCLEOTIDE SEQUENCE [LARGE SCALE GENOMIC DNA]</scope>
</reference>
<evidence type="ECO:0000313" key="2">
    <source>
        <dbReference type="EMBL" id="GIY65381.1"/>
    </source>
</evidence>
<feature type="compositionally biased region" description="Basic and acidic residues" evidence="1">
    <location>
        <begin position="1"/>
        <end position="15"/>
    </location>
</feature>
<sequence length="117" mass="13034">MDETEIKEISTEKQDTTTVAYEISEEPSSKTKAFATESTKLGTYSTTKEISLEAETKGQTSTEYEEKTSSTLSIELEMLSTIKPTDSTEIKESKLLTTSSPETEDESTRKEVKNCNK</sequence>
<feature type="region of interest" description="Disordered" evidence="1">
    <location>
        <begin position="83"/>
        <end position="117"/>
    </location>
</feature>
<name>A0AAV4V5H4_CAEEX</name>
<evidence type="ECO:0000256" key="1">
    <source>
        <dbReference type="SAM" id="MobiDB-lite"/>
    </source>
</evidence>
<protein>
    <submittedName>
        <fullName evidence="2">Uncharacterized protein</fullName>
    </submittedName>
</protein>